<organism evidence="1 2">
    <name type="scientific">Clonostachys solani</name>
    <dbReference type="NCBI Taxonomy" id="160281"/>
    <lineage>
        <taxon>Eukaryota</taxon>
        <taxon>Fungi</taxon>
        <taxon>Dikarya</taxon>
        <taxon>Ascomycota</taxon>
        <taxon>Pezizomycotina</taxon>
        <taxon>Sordariomycetes</taxon>
        <taxon>Hypocreomycetidae</taxon>
        <taxon>Hypocreales</taxon>
        <taxon>Bionectriaceae</taxon>
        <taxon>Clonostachys</taxon>
    </lineage>
</organism>
<dbReference type="Proteomes" id="UP000775872">
    <property type="component" value="Unassembled WGS sequence"/>
</dbReference>
<name>A0A9N9Z576_9HYPO</name>
<sequence length="88" mass="9667">MGATLQAYLATAAAGDPILACLPSPRAEPRRTGWHSHERISTLLFLRGRTALQPTRSKLRLATPAVHSNSVLARGQITLGPLHWVYYH</sequence>
<keyword evidence="2" id="KW-1185">Reference proteome</keyword>
<protein>
    <submittedName>
        <fullName evidence="1">Uncharacterized protein</fullName>
    </submittedName>
</protein>
<dbReference type="AlphaFoldDB" id="A0A9N9Z576"/>
<accession>A0A9N9Z576</accession>
<gene>
    <name evidence="1" type="ORF">CSOL1703_00001235</name>
</gene>
<proteinExistence type="predicted"/>
<evidence type="ECO:0000313" key="2">
    <source>
        <dbReference type="Proteomes" id="UP000775872"/>
    </source>
</evidence>
<comment type="caution">
    <text evidence="1">The sequence shown here is derived from an EMBL/GenBank/DDBJ whole genome shotgun (WGS) entry which is preliminary data.</text>
</comment>
<reference evidence="1" key="1">
    <citation type="submission" date="2021-10" db="EMBL/GenBank/DDBJ databases">
        <authorList>
            <person name="Piombo E."/>
        </authorList>
    </citation>
    <scope>NUCLEOTIDE SEQUENCE</scope>
</reference>
<dbReference type="EMBL" id="CABFOC020000035">
    <property type="protein sequence ID" value="CAH0049279.1"/>
    <property type="molecule type" value="Genomic_DNA"/>
</dbReference>
<evidence type="ECO:0000313" key="1">
    <source>
        <dbReference type="EMBL" id="CAH0049279.1"/>
    </source>
</evidence>